<dbReference type="EMBL" id="KE651166">
    <property type="protein sequence ID" value="EEB07560.1"/>
    <property type="molecule type" value="Genomic_DNA"/>
</dbReference>
<dbReference type="OMA" id="IMALGCM"/>
<dbReference type="SMART" id="SM00563">
    <property type="entry name" value="PlsC"/>
    <property type="match status" value="1"/>
</dbReference>
<keyword evidence="2" id="KW-0472">Membrane</keyword>
<sequence length="681" mass="77290">MEYPFIYDTLLWVFSVLIDFFFREVRTRGTFRVPRKGPLILVAAPHANQFVDPVIFMRQLRRETGRRISFLIAAKSMRMKFIGTMAKAFGAIPVERAQDLAKKGAGTIRIGDDPCSIVGNGTEFTNYKIGYTIILPNNAGTSEIMSIEDDTHVRIKRPFRSSASEKLRSGESNFKIAPKIDQRQVFESVYHRLLHGSCVGLFPEGGSHDRPEMLPLKAGVAIMALGTLAKDPNCGLTIVPCGMNYFHPHRFRSRAVLEFGAPFSIPSELVEMYKSGERREAIQRVLDLVYDALLSVTVQAPDFETLMVIQACRRLYRPDHVYMSLPRVVDLNRKLIIGYNRCKDDPRVQHLRDRILLYNRQLYRLGIRDHQVSKFKYNRFRILYQLIYRCCWLTIMALGALPGCILFSPVFIAASRISHKKAQQALKSSTVKIQGRDVLATWKLLVALGFAPVLYTFYAALCEWIIYHYNLVPHSSWLMYATPFFSAILFPMVTYAALRFGEVGVDTYKSIRPLFLALNPRTANAVYVIQREREELVKQCTEVFNSLAPDLFPEMDVPRLITPGTTGSAEDSDSELPSRFHRRLSSSVASDVDNLSQLHDLDSPPSSDAVENNNSTVKPGNVYLFSPSPAVREPGAQMTEDEARLIRTAHRERMGLRFRQLGARDLMNNEVFSESDDDLSS</sequence>
<evidence type="ECO:0000256" key="2">
    <source>
        <dbReference type="SAM" id="Phobius"/>
    </source>
</evidence>
<feature type="region of interest" description="Disordered" evidence="1">
    <location>
        <begin position="593"/>
        <end position="621"/>
    </location>
</feature>
<name>B6K0T9_SCHJY</name>
<evidence type="ECO:0000313" key="4">
    <source>
        <dbReference type="EMBL" id="EEB07560.1"/>
    </source>
</evidence>
<dbReference type="GO" id="GO:0008654">
    <property type="term" value="P:phospholipid biosynthetic process"/>
    <property type="evidence" value="ECO:0000318"/>
    <property type="project" value="GO_Central"/>
</dbReference>
<evidence type="ECO:0000313" key="6">
    <source>
        <dbReference type="Proteomes" id="UP000001744"/>
    </source>
</evidence>
<dbReference type="GeneID" id="7047757"/>
<accession>B6K0T9</accession>
<protein>
    <submittedName>
        <fullName evidence="4">Glycerol-3-phosphate O-acyltransferase</fullName>
    </submittedName>
</protein>
<dbReference type="PANTHER" id="PTHR31605">
    <property type="entry name" value="GLYCEROL-3-PHOSPHATE O-ACYLTRANSFERASE 1"/>
    <property type="match status" value="1"/>
</dbReference>
<feature type="compositionally biased region" description="Polar residues" evidence="1">
    <location>
        <begin position="604"/>
        <end position="618"/>
    </location>
</feature>
<dbReference type="HOGENOM" id="CLU_007860_1_0_1"/>
<reference evidence="4 6" key="1">
    <citation type="journal article" date="2011" name="Science">
        <title>Comparative functional genomics of the fission yeasts.</title>
        <authorList>
            <person name="Rhind N."/>
            <person name="Chen Z."/>
            <person name="Yassour M."/>
            <person name="Thompson D.A."/>
            <person name="Haas B.J."/>
            <person name="Habib N."/>
            <person name="Wapinski I."/>
            <person name="Roy S."/>
            <person name="Lin M.F."/>
            <person name="Heiman D.I."/>
            <person name="Young S.K."/>
            <person name="Furuya K."/>
            <person name="Guo Y."/>
            <person name="Pidoux A."/>
            <person name="Chen H.M."/>
            <person name="Robbertse B."/>
            <person name="Goldberg J.M."/>
            <person name="Aoki K."/>
            <person name="Bayne E.H."/>
            <person name="Berlin A.M."/>
            <person name="Desjardins C.A."/>
            <person name="Dobbs E."/>
            <person name="Dukaj L."/>
            <person name="Fan L."/>
            <person name="FitzGerald M.G."/>
            <person name="French C."/>
            <person name="Gujja S."/>
            <person name="Hansen K."/>
            <person name="Keifenheim D."/>
            <person name="Levin J.Z."/>
            <person name="Mosher R.A."/>
            <person name="Mueller C.A."/>
            <person name="Pfiffner J."/>
            <person name="Priest M."/>
            <person name="Russ C."/>
            <person name="Smialowska A."/>
            <person name="Swoboda P."/>
            <person name="Sykes S.M."/>
            <person name="Vaughn M."/>
            <person name="Vengrova S."/>
            <person name="Yoder R."/>
            <person name="Zeng Q."/>
            <person name="Allshire R."/>
            <person name="Baulcombe D."/>
            <person name="Birren B.W."/>
            <person name="Brown W."/>
            <person name="Ekwall K."/>
            <person name="Kellis M."/>
            <person name="Leatherwood J."/>
            <person name="Levin H."/>
            <person name="Margalit H."/>
            <person name="Martienssen R."/>
            <person name="Nieduszynski C.A."/>
            <person name="Spatafora J.W."/>
            <person name="Friedman N."/>
            <person name="Dalgaard J.Z."/>
            <person name="Baumann P."/>
            <person name="Niki H."/>
            <person name="Regev A."/>
            <person name="Nusbaum C."/>
        </authorList>
    </citation>
    <scope>NUCLEOTIDE SEQUENCE [LARGE SCALE GENOMIC DNA]</scope>
    <source>
        <strain evidence="6">yFS275 / FY16936</strain>
    </source>
</reference>
<evidence type="ECO:0000259" key="3">
    <source>
        <dbReference type="SMART" id="SM00563"/>
    </source>
</evidence>
<dbReference type="PANTHER" id="PTHR31605:SF0">
    <property type="entry name" value="GLYCEROL-3-PHOSPHATE O-ACYLTRANSFERASE 1"/>
    <property type="match status" value="1"/>
</dbReference>
<dbReference type="eggNOG" id="ENOG502QQ2N">
    <property type="taxonomic scope" value="Eukaryota"/>
</dbReference>
<dbReference type="RefSeq" id="XP_002173853.1">
    <property type="nucleotide sequence ID" value="XM_002173817.2"/>
</dbReference>
<evidence type="ECO:0000313" key="5">
    <source>
        <dbReference type="JaponicusDB" id="SJAG_02654"/>
    </source>
</evidence>
<dbReference type="OrthoDB" id="2427554at2759"/>
<dbReference type="GO" id="GO:0016287">
    <property type="term" value="F:glycerone-phosphate O-acyltransferase activity"/>
    <property type="evidence" value="ECO:0000318"/>
    <property type="project" value="GO_Central"/>
</dbReference>
<feature type="domain" description="Phospholipid/glycerol acyltransferase" evidence="3">
    <location>
        <begin position="40"/>
        <end position="246"/>
    </location>
</feature>
<organism evidence="4 6">
    <name type="scientific">Schizosaccharomyces japonicus (strain yFS275 / FY16936)</name>
    <name type="common">Fission yeast</name>
    <dbReference type="NCBI Taxonomy" id="402676"/>
    <lineage>
        <taxon>Eukaryota</taxon>
        <taxon>Fungi</taxon>
        <taxon>Dikarya</taxon>
        <taxon>Ascomycota</taxon>
        <taxon>Taphrinomycotina</taxon>
        <taxon>Schizosaccharomycetes</taxon>
        <taxon>Schizosaccharomycetales</taxon>
        <taxon>Schizosaccharomycetaceae</taxon>
        <taxon>Schizosaccharomyces</taxon>
    </lineage>
</organism>
<dbReference type="AlphaFoldDB" id="B6K0T9"/>
<dbReference type="GO" id="GO:0004366">
    <property type="term" value="F:glycerol-3-phosphate O-acyltransferase activity"/>
    <property type="evidence" value="ECO:0000318"/>
    <property type="project" value="GO_Central"/>
</dbReference>
<dbReference type="Pfam" id="PF01553">
    <property type="entry name" value="Acyltransferase"/>
    <property type="match status" value="1"/>
</dbReference>
<dbReference type="JaponicusDB" id="SJAG_02654">
    <property type="gene designation" value="sct1"/>
</dbReference>
<dbReference type="InterPro" id="IPR002123">
    <property type="entry name" value="Plipid/glycerol_acylTrfase"/>
</dbReference>
<evidence type="ECO:0000256" key="1">
    <source>
        <dbReference type="SAM" id="MobiDB-lite"/>
    </source>
</evidence>
<feature type="transmembrane region" description="Helical" evidence="2">
    <location>
        <begin position="386"/>
        <end position="412"/>
    </location>
</feature>
<feature type="transmembrane region" description="Helical" evidence="2">
    <location>
        <begin position="444"/>
        <end position="466"/>
    </location>
</feature>
<dbReference type="Proteomes" id="UP000001744">
    <property type="component" value="Unassembled WGS sequence"/>
</dbReference>
<dbReference type="SUPFAM" id="SSF69593">
    <property type="entry name" value="Glycerol-3-phosphate (1)-acyltransferase"/>
    <property type="match status" value="2"/>
</dbReference>
<dbReference type="VEuPathDB" id="FungiDB:SJAG_02654"/>
<gene>
    <name evidence="5" type="primary">sct1</name>
    <name evidence="4" type="ORF">SJAG_02654</name>
</gene>
<dbReference type="CDD" id="cd07992">
    <property type="entry name" value="LPLAT_AAK14816-like"/>
    <property type="match status" value="1"/>
</dbReference>
<keyword evidence="6" id="KW-1185">Reference proteome</keyword>
<feature type="transmembrane region" description="Helical" evidence="2">
    <location>
        <begin position="478"/>
        <end position="498"/>
    </location>
</feature>
<dbReference type="InterPro" id="IPR052744">
    <property type="entry name" value="GPAT/DAPAT"/>
</dbReference>
<proteinExistence type="predicted"/>
<keyword evidence="2" id="KW-1133">Transmembrane helix</keyword>
<dbReference type="STRING" id="402676.B6K0T9"/>
<keyword evidence="2" id="KW-0812">Transmembrane</keyword>